<dbReference type="PANTHER" id="PTHR28259:SF1">
    <property type="entry name" value="FLUORIDE EXPORT PROTEIN 1-RELATED"/>
    <property type="match status" value="1"/>
</dbReference>
<comment type="activity regulation">
    <text evidence="10">Na(+) is not transported, but it plays an essential structural role and its presence is essential for fluoride channel function.</text>
</comment>
<proteinExistence type="inferred from homology"/>
<dbReference type="EMBL" id="CP060131">
    <property type="protein sequence ID" value="QNG53417.1"/>
    <property type="molecule type" value="Genomic_DNA"/>
</dbReference>
<evidence type="ECO:0000256" key="1">
    <source>
        <dbReference type="ARBA" id="ARBA00004651"/>
    </source>
</evidence>
<evidence type="ECO:0000256" key="10">
    <source>
        <dbReference type="HAMAP-Rule" id="MF_00454"/>
    </source>
</evidence>
<dbReference type="RefSeq" id="WP_185720245.1">
    <property type="nucleotide sequence ID" value="NZ_BAAAWI010000001.1"/>
</dbReference>
<evidence type="ECO:0000256" key="7">
    <source>
        <dbReference type="ARBA" id="ARBA00035120"/>
    </source>
</evidence>
<dbReference type="AlphaFoldDB" id="A0A7G7MKV6"/>
<keyword evidence="10" id="KW-0915">Sodium</keyword>
<dbReference type="GO" id="GO:0005886">
    <property type="term" value="C:plasma membrane"/>
    <property type="evidence" value="ECO:0007669"/>
    <property type="project" value="UniProtKB-SubCell"/>
</dbReference>
<name>A0A7G7MKV6_9PSEU</name>
<keyword evidence="10" id="KW-0479">Metal-binding</keyword>
<dbReference type="InterPro" id="IPR003691">
    <property type="entry name" value="FluC"/>
</dbReference>
<dbReference type="NCBIfam" id="TIGR00494">
    <property type="entry name" value="crcB"/>
    <property type="match status" value="1"/>
</dbReference>
<sequence length="137" mass="13766">MTTAPLTGQAPALAAVAAGGALGALGRHGLGLALPHPVGSFPWATFAVNVTGCLLIGVLVVLVTERREAHPLVRPLLGTGVLGGYTTFSTYAVDAHQVLGAGRLVAAGAYIVGTLVAALVATWLGLRLTRLAVGLPR</sequence>
<comment type="function">
    <text evidence="9 10">Fluoride-specific ion channel. Important for reducing fluoride concentration in the cell, thus reducing its toxicity.</text>
</comment>
<comment type="catalytic activity">
    <reaction evidence="8">
        <text>fluoride(in) = fluoride(out)</text>
        <dbReference type="Rhea" id="RHEA:76159"/>
        <dbReference type="ChEBI" id="CHEBI:17051"/>
    </reaction>
    <physiologicalReaction direction="left-to-right" evidence="8">
        <dbReference type="Rhea" id="RHEA:76160"/>
    </physiologicalReaction>
</comment>
<dbReference type="Proteomes" id="UP000515728">
    <property type="component" value="Chromosome"/>
</dbReference>
<keyword evidence="2 10" id="KW-1003">Cell membrane</keyword>
<comment type="similarity">
    <text evidence="7 10">Belongs to the fluoride channel Fluc/FEX (TC 1.A.43) family.</text>
</comment>
<keyword evidence="6 10" id="KW-0407">Ion channel</keyword>
<evidence type="ECO:0000256" key="5">
    <source>
        <dbReference type="ARBA" id="ARBA00023136"/>
    </source>
</evidence>
<feature type="binding site" evidence="10">
    <location>
        <position position="83"/>
    </location>
    <ligand>
        <name>Na(+)</name>
        <dbReference type="ChEBI" id="CHEBI:29101"/>
        <note>structural</note>
    </ligand>
</feature>
<dbReference type="KEGG" id="ppel:H6H00_05395"/>
<organism evidence="11 12">
    <name type="scientific">Pseudonocardia petroleophila</name>
    <dbReference type="NCBI Taxonomy" id="37331"/>
    <lineage>
        <taxon>Bacteria</taxon>
        <taxon>Bacillati</taxon>
        <taxon>Actinomycetota</taxon>
        <taxon>Actinomycetes</taxon>
        <taxon>Pseudonocardiales</taxon>
        <taxon>Pseudonocardiaceae</taxon>
        <taxon>Pseudonocardia</taxon>
    </lineage>
</organism>
<reference evidence="11 12" key="1">
    <citation type="submission" date="2020-08" db="EMBL/GenBank/DDBJ databases">
        <authorList>
            <person name="Mo P."/>
        </authorList>
    </citation>
    <scope>NUCLEOTIDE SEQUENCE [LARGE SCALE GENOMIC DNA]</scope>
    <source>
        <strain evidence="11 12">CGMCC 4.1532</strain>
    </source>
</reference>
<feature type="transmembrane region" description="Helical" evidence="10">
    <location>
        <begin position="75"/>
        <end position="93"/>
    </location>
</feature>
<keyword evidence="12" id="KW-1185">Reference proteome</keyword>
<evidence type="ECO:0000256" key="2">
    <source>
        <dbReference type="ARBA" id="ARBA00022475"/>
    </source>
</evidence>
<evidence type="ECO:0000256" key="9">
    <source>
        <dbReference type="ARBA" id="ARBA00049940"/>
    </source>
</evidence>
<evidence type="ECO:0000313" key="11">
    <source>
        <dbReference type="EMBL" id="QNG53417.1"/>
    </source>
</evidence>
<keyword evidence="3 10" id="KW-0812">Transmembrane</keyword>
<feature type="transmembrane region" description="Helical" evidence="10">
    <location>
        <begin position="105"/>
        <end position="126"/>
    </location>
</feature>
<dbReference type="HAMAP" id="MF_00454">
    <property type="entry name" value="FluC"/>
    <property type="match status" value="1"/>
</dbReference>
<protein>
    <recommendedName>
        <fullName evidence="10">Fluoride-specific ion channel FluC</fullName>
    </recommendedName>
</protein>
<evidence type="ECO:0000256" key="8">
    <source>
        <dbReference type="ARBA" id="ARBA00035585"/>
    </source>
</evidence>
<gene>
    <name evidence="10 11" type="primary">crcB</name>
    <name evidence="10" type="synonym">fluC</name>
    <name evidence="11" type="ORF">H6H00_05395</name>
</gene>
<keyword evidence="10" id="KW-0813">Transport</keyword>
<dbReference type="PANTHER" id="PTHR28259">
    <property type="entry name" value="FLUORIDE EXPORT PROTEIN 1-RELATED"/>
    <property type="match status" value="1"/>
</dbReference>
<dbReference type="GO" id="GO:0140114">
    <property type="term" value="P:cellular detoxification of fluoride"/>
    <property type="evidence" value="ECO:0007669"/>
    <property type="project" value="UniProtKB-UniRule"/>
</dbReference>
<evidence type="ECO:0000256" key="4">
    <source>
        <dbReference type="ARBA" id="ARBA00022989"/>
    </source>
</evidence>
<feature type="binding site" evidence="10">
    <location>
        <position position="86"/>
    </location>
    <ligand>
        <name>Na(+)</name>
        <dbReference type="ChEBI" id="CHEBI:29101"/>
        <note>structural</note>
    </ligand>
</feature>
<dbReference type="Pfam" id="PF02537">
    <property type="entry name" value="CRCB"/>
    <property type="match status" value="1"/>
</dbReference>
<dbReference type="GO" id="GO:0062054">
    <property type="term" value="F:fluoride channel activity"/>
    <property type="evidence" value="ECO:0007669"/>
    <property type="project" value="UniProtKB-UniRule"/>
</dbReference>
<accession>A0A7G7MKV6</accession>
<evidence type="ECO:0000256" key="6">
    <source>
        <dbReference type="ARBA" id="ARBA00023303"/>
    </source>
</evidence>
<comment type="subcellular location">
    <subcellularLocation>
        <location evidence="1 10">Cell membrane</location>
        <topology evidence="1 10">Multi-pass membrane protein</topology>
    </subcellularLocation>
</comment>
<feature type="transmembrane region" description="Helical" evidence="10">
    <location>
        <begin position="43"/>
        <end position="63"/>
    </location>
</feature>
<evidence type="ECO:0000313" key="12">
    <source>
        <dbReference type="Proteomes" id="UP000515728"/>
    </source>
</evidence>
<keyword evidence="5 10" id="KW-0472">Membrane</keyword>
<dbReference type="GO" id="GO:0046872">
    <property type="term" value="F:metal ion binding"/>
    <property type="evidence" value="ECO:0007669"/>
    <property type="project" value="UniProtKB-KW"/>
</dbReference>
<evidence type="ECO:0000256" key="3">
    <source>
        <dbReference type="ARBA" id="ARBA00022692"/>
    </source>
</evidence>
<keyword evidence="4 10" id="KW-1133">Transmembrane helix</keyword>
<keyword evidence="10" id="KW-0406">Ion transport</keyword>